<dbReference type="OrthoDB" id="4979632at2"/>
<dbReference type="RefSeq" id="WP_106060025.1">
    <property type="nucleotide sequence ID" value="NZ_PVXQ01000021.1"/>
</dbReference>
<proteinExistence type="predicted"/>
<dbReference type="AlphaFoldDB" id="A0A2T0BDP2"/>
<comment type="caution">
    <text evidence="1">The sequence shown here is derived from an EMBL/GenBank/DDBJ whole genome shotgun (WGS) entry which is preliminary data.</text>
</comment>
<evidence type="ECO:0000313" key="2">
    <source>
        <dbReference type="Proteomes" id="UP000239471"/>
    </source>
</evidence>
<protein>
    <submittedName>
        <fullName evidence="1">Uncharacterized protein</fullName>
    </submittedName>
</protein>
<dbReference type="EMBL" id="PVXQ01000021">
    <property type="protein sequence ID" value="PRR81996.1"/>
    <property type="molecule type" value="Genomic_DNA"/>
</dbReference>
<name>A0A2T0BDP2_9CLOT</name>
<reference evidence="1 2" key="1">
    <citation type="submission" date="2018-03" db="EMBL/GenBank/DDBJ databases">
        <title>Genome sequence of Clostridium vincentii DSM 10228.</title>
        <authorList>
            <person name="Poehlein A."/>
            <person name="Daniel R."/>
        </authorList>
    </citation>
    <scope>NUCLEOTIDE SEQUENCE [LARGE SCALE GENOMIC DNA]</scope>
    <source>
        <strain evidence="1 2">DSM 10228</strain>
    </source>
</reference>
<evidence type="ECO:0000313" key="1">
    <source>
        <dbReference type="EMBL" id="PRR81996.1"/>
    </source>
</evidence>
<dbReference type="Proteomes" id="UP000239471">
    <property type="component" value="Unassembled WGS sequence"/>
</dbReference>
<organism evidence="1 2">
    <name type="scientific">Clostridium vincentii</name>
    <dbReference type="NCBI Taxonomy" id="52704"/>
    <lineage>
        <taxon>Bacteria</taxon>
        <taxon>Bacillati</taxon>
        <taxon>Bacillota</taxon>
        <taxon>Clostridia</taxon>
        <taxon>Eubacteriales</taxon>
        <taxon>Clostridiaceae</taxon>
        <taxon>Clostridium</taxon>
    </lineage>
</organism>
<sequence>MPKKKCPACGLTDTVKIIYGMPTHEAFEAAQRGEFVLGGCCISGNDPSRHCKICGQDFGGNDNSALLEMTLFEFYVGGYSGISHYIFVDGKRKNKTIKYAETPGGMYVDLKHPKNEVNLNPNIIFKEIQLSPEQWFTFITELTRLDITCWKDKYYDNDVCDGTQWNIVIKLPNNNKISKCGSNEYPPYWTRFIKIMKKYVDEDIE</sequence>
<accession>A0A2T0BDP2</accession>
<keyword evidence="2" id="KW-1185">Reference proteome</keyword>
<gene>
    <name evidence="1" type="ORF">CLVI_20610</name>
</gene>